<dbReference type="Pfam" id="PF03466">
    <property type="entry name" value="LysR_substrate"/>
    <property type="match status" value="1"/>
</dbReference>
<dbReference type="Proteomes" id="UP000451386">
    <property type="component" value="Unassembled WGS sequence"/>
</dbReference>
<dbReference type="SUPFAM" id="SSF46785">
    <property type="entry name" value="Winged helix' DNA-binding domain"/>
    <property type="match status" value="1"/>
</dbReference>
<evidence type="ECO:0000256" key="2">
    <source>
        <dbReference type="ARBA" id="ARBA00023015"/>
    </source>
</evidence>
<evidence type="ECO:0000313" key="7">
    <source>
        <dbReference type="Proteomes" id="UP000451386"/>
    </source>
</evidence>
<dbReference type="PANTHER" id="PTHR30419:SF8">
    <property type="entry name" value="NITROGEN ASSIMILATION TRANSCRIPTIONAL ACTIVATOR-RELATED"/>
    <property type="match status" value="1"/>
</dbReference>
<evidence type="ECO:0000259" key="5">
    <source>
        <dbReference type="PROSITE" id="PS50931"/>
    </source>
</evidence>
<dbReference type="InterPro" id="IPR000847">
    <property type="entry name" value="LysR_HTH_N"/>
</dbReference>
<dbReference type="Gene3D" id="1.10.10.10">
    <property type="entry name" value="Winged helix-like DNA-binding domain superfamily/Winged helix DNA-binding domain"/>
    <property type="match status" value="1"/>
</dbReference>
<keyword evidence="3" id="KW-0238">DNA-binding</keyword>
<dbReference type="PRINTS" id="PR00039">
    <property type="entry name" value="HTHLYSR"/>
</dbReference>
<organism evidence="6 7">
    <name type="scientific">Bifidobacterium bifidum</name>
    <dbReference type="NCBI Taxonomy" id="1681"/>
    <lineage>
        <taxon>Bacteria</taxon>
        <taxon>Bacillati</taxon>
        <taxon>Actinomycetota</taxon>
        <taxon>Actinomycetes</taxon>
        <taxon>Bifidobacteriales</taxon>
        <taxon>Bifidobacteriaceae</taxon>
        <taxon>Bifidobacterium</taxon>
    </lineage>
</organism>
<gene>
    <name evidence="6" type="ORF">GBA83_09910</name>
</gene>
<evidence type="ECO:0000256" key="4">
    <source>
        <dbReference type="ARBA" id="ARBA00023163"/>
    </source>
</evidence>
<dbReference type="AlphaFoldDB" id="A0A7J5TLF1"/>
<dbReference type="SUPFAM" id="SSF53850">
    <property type="entry name" value="Periplasmic binding protein-like II"/>
    <property type="match status" value="1"/>
</dbReference>
<dbReference type="Pfam" id="PF00126">
    <property type="entry name" value="HTH_1"/>
    <property type="match status" value="1"/>
</dbReference>
<evidence type="ECO:0000256" key="3">
    <source>
        <dbReference type="ARBA" id="ARBA00023125"/>
    </source>
</evidence>
<dbReference type="Gene3D" id="3.40.190.10">
    <property type="entry name" value="Periplasmic binding protein-like II"/>
    <property type="match status" value="2"/>
</dbReference>
<sequence length="299" mass="33666">MDIRTLRHFVAVVQEEGISAAADVLRMSQPALSRQMKELENELGVTLFERGNRGRSISLTKEGRVFYRRARQIIELADRARAEVHMHDEIAGTIHITAAESNLMNIVALAIAQTRLLYPRITFDIHDDNGPNNVERLNNGIADFAVIMQPIDMTRFDHLSLPGANPLGIGMRADDPIAANETITNELIRDMPLITSTGANQRRDLSGWLTQGTTLNIVSHVNLAYNAACLVRNGVGYMLTVNDLTEFSDPEHDLVWRPLDPPLDIRLSVIWRKDRDLSRVCQLFLQQLRTVITQIRTAQ</sequence>
<evidence type="ECO:0000313" key="6">
    <source>
        <dbReference type="EMBL" id="KAB7485582.1"/>
    </source>
</evidence>
<comment type="similarity">
    <text evidence="1">Belongs to the LysR transcriptional regulatory family.</text>
</comment>
<keyword evidence="2" id="KW-0805">Transcription regulation</keyword>
<dbReference type="InterPro" id="IPR005119">
    <property type="entry name" value="LysR_subst-bd"/>
</dbReference>
<reference evidence="6 7" key="1">
    <citation type="journal article" date="2019" name="Nat. Med.">
        <title>A library of human gut bacterial isolates paired with longitudinal multiomics data enables mechanistic microbiome research.</title>
        <authorList>
            <person name="Poyet M."/>
            <person name="Groussin M."/>
            <person name="Gibbons S.M."/>
            <person name="Avila-Pacheco J."/>
            <person name="Jiang X."/>
            <person name="Kearney S.M."/>
            <person name="Perrotta A.R."/>
            <person name="Berdy B."/>
            <person name="Zhao S."/>
            <person name="Lieberman T.D."/>
            <person name="Swanson P.K."/>
            <person name="Smith M."/>
            <person name="Roesemann S."/>
            <person name="Alexander J.E."/>
            <person name="Rich S.A."/>
            <person name="Livny J."/>
            <person name="Vlamakis H."/>
            <person name="Clish C."/>
            <person name="Bullock K."/>
            <person name="Deik A."/>
            <person name="Scott J."/>
            <person name="Pierce K.A."/>
            <person name="Xavier R.J."/>
            <person name="Alm E.J."/>
        </authorList>
    </citation>
    <scope>NUCLEOTIDE SEQUENCE [LARGE SCALE GENOMIC DNA]</scope>
    <source>
        <strain evidence="6 7">BIOML-A13</strain>
    </source>
</reference>
<protein>
    <submittedName>
        <fullName evidence="6">LysR family transcriptional regulator</fullName>
    </submittedName>
</protein>
<name>A0A7J5TLF1_BIFBI</name>
<proteinExistence type="inferred from homology"/>
<dbReference type="InterPro" id="IPR036388">
    <property type="entry name" value="WH-like_DNA-bd_sf"/>
</dbReference>
<dbReference type="GO" id="GO:0003677">
    <property type="term" value="F:DNA binding"/>
    <property type="evidence" value="ECO:0007669"/>
    <property type="project" value="UniProtKB-KW"/>
</dbReference>
<dbReference type="FunFam" id="1.10.10.10:FF:000001">
    <property type="entry name" value="LysR family transcriptional regulator"/>
    <property type="match status" value="1"/>
</dbReference>
<feature type="domain" description="HTH lysR-type" evidence="5">
    <location>
        <begin position="1"/>
        <end position="58"/>
    </location>
</feature>
<dbReference type="PANTHER" id="PTHR30419">
    <property type="entry name" value="HTH-TYPE TRANSCRIPTIONAL REGULATOR YBHD"/>
    <property type="match status" value="1"/>
</dbReference>
<dbReference type="InterPro" id="IPR050950">
    <property type="entry name" value="HTH-type_LysR_regulators"/>
</dbReference>
<dbReference type="PROSITE" id="PS50931">
    <property type="entry name" value="HTH_LYSR"/>
    <property type="match status" value="1"/>
</dbReference>
<dbReference type="GeneID" id="29695674"/>
<dbReference type="GO" id="GO:0005829">
    <property type="term" value="C:cytosol"/>
    <property type="evidence" value="ECO:0007669"/>
    <property type="project" value="TreeGrafter"/>
</dbReference>
<dbReference type="RefSeq" id="WP_004218415.1">
    <property type="nucleotide sequence ID" value="NZ_WDOP01000021.1"/>
</dbReference>
<dbReference type="EMBL" id="WDOP01000021">
    <property type="protein sequence ID" value="KAB7485582.1"/>
    <property type="molecule type" value="Genomic_DNA"/>
</dbReference>
<keyword evidence="4" id="KW-0804">Transcription</keyword>
<dbReference type="InterPro" id="IPR036390">
    <property type="entry name" value="WH_DNA-bd_sf"/>
</dbReference>
<dbReference type="GO" id="GO:0003700">
    <property type="term" value="F:DNA-binding transcription factor activity"/>
    <property type="evidence" value="ECO:0007669"/>
    <property type="project" value="InterPro"/>
</dbReference>
<comment type="caution">
    <text evidence="6">The sequence shown here is derived from an EMBL/GenBank/DDBJ whole genome shotgun (WGS) entry which is preliminary data.</text>
</comment>
<evidence type="ECO:0000256" key="1">
    <source>
        <dbReference type="ARBA" id="ARBA00009437"/>
    </source>
</evidence>
<accession>A0A7J5TLF1</accession>
<dbReference type="CDD" id="cd05466">
    <property type="entry name" value="PBP2_LTTR_substrate"/>
    <property type="match status" value="1"/>
</dbReference>